<dbReference type="PANTHER" id="PTHR33744:SF17">
    <property type="entry name" value="CONSERVED PROTEIN"/>
    <property type="match status" value="1"/>
</dbReference>
<organism evidence="4 5">
    <name type="scientific">Pseudonocardia endophytica</name>
    <dbReference type="NCBI Taxonomy" id="401976"/>
    <lineage>
        <taxon>Bacteria</taxon>
        <taxon>Bacillati</taxon>
        <taxon>Actinomycetota</taxon>
        <taxon>Actinomycetes</taxon>
        <taxon>Pseudonocardiales</taxon>
        <taxon>Pseudonocardiaceae</taxon>
        <taxon>Pseudonocardia</taxon>
    </lineage>
</organism>
<dbReference type="InterPro" id="IPR042070">
    <property type="entry name" value="PucR_C-HTH_sf"/>
</dbReference>
<dbReference type="EMBL" id="SMFZ01000001">
    <property type="protein sequence ID" value="TCK26859.1"/>
    <property type="molecule type" value="Genomic_DNA"/>
</dbReference>
<feature type="domain" description="CdaR GGDEF-like" evidence="3">
    <location>
        <begin position="160"/>
        <end position="281"/>
    </location>
</feature>
<dbReference type="Pfam" id="PF13556">
    <property type="entry name" value="HTH_30"/>
    <property type="match status" value="1"/>
</dbReference>
<evidence type="ECO:0000259" key="3">
    <source>
        <dbReference type="Pfam" id="PF17853"/>
    </source>
</evidence>
<proteinExistence type="inferred from homology"/>
<accession>A0A4R1I2X0</accession>
<protein>
    <submittedName>
        <fullName evidence="4">Sugar diacid utilization regulator</fullName>
    </submittedName>
</protein>
<dbReference type="PANTHER" id="PTHR33744">
    <property type="entry name" value="CARBOHYDRATE DIACID REGULATOR"/>
    <property type="match status" value="1"/>
</dbReference>
<comment type="caution">
    <text evidence="4">The sequence shown here is derived from an EMBL/GenBank/DDBJ whole genome shotgun (WGS) entry which is preliminary data.</text>
</comment>
<dbReference type="Pfam" id="PF17853">
    <property type="entry name" value="GGDEF_2"/>
    <property type="match status" value="1"/>
</dbReference>
<dbReference type="OrthoDB" id="4534407at2"/>
<evidence type="ECO:0000256" key="1">
    <source>
        <dbReference type="ARBA" id="ARBA00006754"/>
    </source>
</evidence>
<comment type="similarity">
    <text evidence="1">Belongs to the CdaR family.</text>
</comment>
<keyword evidence="5" id="KW-1185">Reference proteome</keyword>
<feature type="domain" description="PucR C-terminal helix-turn-helix" evidence="2">
    <location>
        <begin position="333"/>
        <end position="390"/>
    </location>
</feature>
<dbReference type="AlphaFoldDB" id="A0A4R1I2X0"/>
<evidence type="ECO:0000313" key="4">
    <source>
        <dbReference type="EMBL" id="TCK26859.1"/>
    </source>
</evidence>
<dbReference type="Proteomes" id="UP000295560">
    <property type="component" value="Unassembled WGS sequence"/>
</dbReference>
<dbReference type="InterPro" id="IPR041522">
    <property type="entry name" value="CdaR_GGDEF"/>
</dbReference>
<reference evidence="4 5" key="1">
    <citation type="submission" date="2019-03" db="EMBL/GenBank/DDBJ databases">
        <title>Sequencing the genomes of 1000 actinobacteria strains.</title>
        <authorList>
            <person name="Klenk H.-P."/>
        </authorList>
    </citation>
    <scope>NUCLEOTIDE SEQUENCE [LARGE SCALE GENOMIC DNA]</scope>
    <source>
        <strain evidence="4 5">DSM 44969</strain>
    </source>
</reference>
<name>A0A4R1I2X0_PSEEN</name>
<dbReference type="InterPro" id="IPR025736">
    <property type="entry name" value="PucR_C-HTH_dom"/>
</dbReference>
<sequence>MTGAAADGLQQVVDGLANRLGRSVAVDDTHGRVVSVSRHFGDEDPLRVYAVLQRDSDPRVMAHFREHGIYDWTSPGRVPRNPEIGFKARVCCPARAHGLLFGHLFLIDDGVVDREIELAAAAAAEVGSLMYRRVVLHEQEQARREELAGQLVADTAAERERAWRAAGAELRLPPDGPVVTVAVDALDARDGTGTALRTAVERATRDRVAARSLATVRGGRAVVLLFGDAATVESGRAVGTRVLAEFSRTAAPVRAVAGIGAAHHGPEAAVRGLSGARLAAHACALLPFLGDVLDDDGLGVYGLLLRLPASEIDESRLPAGLRRLAEQDTGGVLVDTLEAYLDCCGDATRTATQLRLHRSTLYYRLGRIETFTGVGLRDGPSRLSLHVGVKLRRVLQAYRERPELRVVT</sequence>
<dbReference type="RefSeq" id="WP_132424731.1">
    <property type="nucleotide sequence ID" value="NZ_SMFZ01000001.1"/>
</dbReference>
<evidence type="ECO:0000313" key="5">
    <source>
        <dbReference type="Proteomes" id="UP000295560"/>
    </source>
</evidence>
<dbReference type="Gene3D" id="1.10.10.2840">
    <property type="entry name" value="PucR C-terminal helix-turn-helix domain"/>
    <property type="match status" value="1"/>
</dbReference>
<evidence type="ECO:0000259" key="2">
    <source>
        <dbReference type="Pfam" id="PF13556"/>
    </source>
</evidence>
<dbReference type="InterPro" id="IPR051448">
    <property type="entry name" value="CdaR-like_regulators"/>
</dbReference>
<gene>
    <name evidence="4" type="ORF">EV378_2704</name>
</gene>